<gene>
    <name evidence="2" type="ORF">NPIL_57491</name>
</gene>
<evidence type="ECO:0000256" key="1">
    <source>
        <dbReference type="SAM" id="MobiDB-lite"/>
    </source>
</evidence>
<proteinExistence type="predicted"/>
<evidence type="ECO:0000313" key="2">
    <source>
        <dbReference type="EMBL" id="GFT57552.1"/>
    </source>
</evidence>
<protein>
    <submittedName>
        <fullName evidence="2">Uncharacterized protein</fullName>
    </submittedName>
</protein>
<comment type="caution">
    <text evidence="2">The sequence shown here is derived from an EMBL/GenBank/DDBJ whole genome shotgun (WGS) entry which is preliminary data.</text>
</comment>
<keyword evidence="3" id="KW-1185">Reference proteome</keyword>
<sequence>MRSICRAIPGPGEILAGPRHEVSGSIVQRHPSRRRPHTS</sequence>
<organism evidence="2 3">
    <name type="scientific">Nephila pilipes</name>
    <name type="common">Giant wood spider</name>
    <name type="synonym">Nephila maculata</name>
    <dbReference type="NCBI Taxonomy" id="299642"/>
    <lineage>
        <taxon>Eukaryota</taxon>
        <taxon>Metazoa</taxon>
        <taxon>Ecdysozoa</taxon>
        <taxon>Arthropoda</taxon>
        <taxon>Chelicerata</taxon>
        <taxon>Arachnida</taxon>
        <taxon>Araneae</taxon>
        <taxon>Araneomorphae</taxon>
        <taxon>Entelegynae</taxon>
        <taxon>Araneoidea</taxon>
        <taxon>Nephilidae</taxon>
        <taxon>Nephila</taxon>
    </lineage>
</organism>
<reference evidence="2" key="1">
    <citation type="submission" date="2020-08" db="EMBL/GenBank/DDBJ databases">
        <title>Multicomponent nature underlies the extraordinary mechanical properties of spider dragline silk.</title>
        <authorList>
            <person name="Kono N."/>
            <person name="Nakamura H."/>
            <person name="Mori M."/>
            <person name="Yoshida Y."/>
            <person name="Ohtoshi R."/>
            <person name="Malay A.D."/>
            <person name="Moran D.A.P."/>
            <person name="Tomita M."/>
            <person name="Numata K."/>
            <person name="Arakawa K."/>
        </authorList>
    </citation>
    <scope>NUCLEOTIDE SEQUENCE</scope>
</reference>
<dbReference type="Proteomes" id="UP000887013">
    <property type="component" value="Unassembled WGS sequence"/>
</dbReference>
<dbReference type="EMBL" id="BMAW01066994">
    <property type="protein sequence ID" value="GFT57552.1"/>
    <property type="molecule type" value="Genomic_DNA"/>
</dbReference>
<feature type="compositionally biased region" description="Basic residues" evidence="1">
    <location>
        <begin position="30"/>
        <end position="39"/>
    </location>
</feature>
<feature type="non-terminal residue" evidence="2">
    <location>
        <position position="1"/>
    </location>
</feature>
<dbReference type="AlphaFoldDB" id="A0A8X6PAL7"/>
<evidence type="ECO:0000313" key="3">
    <source>
        <dbReference type="Proteomes" id="UP000887013"/>
    </source>
</evidence>
<feature type="region of interest" description="Disordered" evidence="1">
    <location>
        <begin position="1"/>
        <end position="39"/>
    </location>
</feature>
<name>A0A8X6PAL7_NEPPI</name>
<accession>A0A8X6PAL7</accession>